<keyword evidence="2" id="KW-0238">DNA-binding</keyword>
<dbReference type="PANTHER" id="PTHR42756:SF1">
    <property type="entry name" value="TRANSCRIPTIONAL REPRESSOR OF EMRAB OPERON"/>
    <property type="match status" value="1"/>
</dbReference>
<keyword evidence="3" id="KW-0804">Transcription</keyword>
<evidence type="ECO:0000259" key="4">
    <source>
        <dbReference type="PROSITE" id="PS50995"/>
    </source>
</evidence>
<dbReference type="InterPro" id="IPR036388">
    <property type="entry name" value="WH-like_DNA-bd_sf"/>
</dbReference>
<dbReference type="AlphaFoldDB" id="A0A1E4R7L4"/>
<dbReference type="GO" id="GO:0003700">
    <property type="term" value="F:DNA-binding transcription factor activity"/>
    <property type="evidence" value="ECO:0007669"/>
    <property type="project" value="InterPro"/>
</dbReference>
<sequence length="145" mass="16714">MANTQSHEAILFNTIISTAVQDELKHELKRLGYNDLAPSHFMLLYIVYKNGGRIQIKCICDTMLKQKSTITEMIIRLVKTGYLVKEGNSEDKRVMYVVATKKALDVQKYFEEIFDHLTNKMFHGFSEEEKATSFTLLQKMLGNLS</sequence>
<proteinExistence type="predicted"/>
<dbReference type="InterPro" id="IPR023187">
    <property type="entry name" value="Tscrpt_reg_MarR-type_CS"/>
</dbReference>
<evidence type="ECO:0000256" key="2">
    <source>
        <dbReference type="ARBA" id="ARBA00023125"/>
    </source>
</evidence>
<dbReference type="GO" id="GO:0003677">
    <property type="term" value="F:DNA binding"/>
    <property type="evidence" value="ECO:0007669"/>
    <property type="project" value="UniProtKB-KW"/>
</dbReference>
<dbReference type="InterPro" id="IPR036390">
    <property type="entry name" value="WH_DNA-bd_sf"/>
</dbReference>
<dbReference type="PROSITE" id="PS50995">
    <property type="entry name" value="HTH_MARR_2"/>
    <property type="match status" value="1"/>
</dbReference>
<dbReference type="InterPro" id="IPR000835">
    <property type="entry name" value="HTH_MarR-typ"/>
</dbReference>
<reference evidence="5 6" key="1">
    <citation type="submission" date="2016-09" db="EMBL/GenBank/DDBJ databases">
        <title>Draft genome sequence of the soil isolate, Lysinibacillus fusiformis M5, a potential hypoxanthine producer.</title>
        <authorList>
            <person name="Gallegos-Monterrosa R."/>
            <person name="Maroti G."/>
            <person name="Balint B."/>
            <person name="Kovacs A.T."/>
        </authorList>
    </citation>
    <scope>NUCLEOTIDE SEQUENCE [LARGE SCALE GENOMIC DNA]</scope>
    <source>
        <strain evidence="5 6">M5</strain>
    </source>
</reference>
<dbReference type="PRINTS" id="PR00598">
    <property type="entry name" value="HTHMARR"/>
</dbReference>
<evidence type="ECO:0000313" key="5">
    <source>
        <dbReference type="EMBL" id="ODV56460.1"/>
    </source>
</evidence>
<dbReference type="Pfam" id="PF13463">
    <property type="entry name" value="HTH_27"/>
    <property type="match status" value="1"/>
</dbReference>
<dbReference type="PANTHER" id="PTHR42756">
    <property type="entry name" value="TRANSCRIPTIONAL REGULATOR, MARR"/>
    <property type="match status" value="1"/>
</dbReference>
<organism evidence="5 6">
    <name type="scientific">Lysinibacillus fusiformis</name>
    <dbReference type="NCBI Taxonomy" id="28031"/>
    <lineage>
        <taxon>Bacteria</taxon>
        <taxon>Bacillati</taxon>
        <taxon>Bacillota</taxon>
        <taxon>Bacilli</taxon>
        <taxon>Bacillales</taxon>
        <taxon>Bacillaceae</taxon>
        <taxon>Lysinibacillus</taxon>
    </lineage>
</organism>
<dbReference type="EMBL" id="MECQ01000001">
    <property type="protein sequence ID" value="ODV56460.1"/>
    <property type="molecule type" value="Genomic_DNA"/>
</dbReference>
<keyword evidence="1" id="KW-0805">Transcription regulation</keyword>
<feature type="domain" description="HTH marR-type" evidence="4">
    <location>
        <begin position="8"/>
        <end position="142"/>
    </location>
</feature>
<comment type="caution">
    <text evidence="5">The sequence shown here is derived from an EMBL/GenBank/DDBJ whole genome shotgun (WGS) entry which is preliminary data.</text>
</comment>
<evidence type="ECO:0000256" key="3">
    <source>
        <dbReference type="ARBA" id="ARBA00023163"/>
    </source>
</evidence>
<gene>
    <name evidence="5" type="ORF">BG258_11415</name>
</gene>
<evidence type="ECO:0000256" key="1">
    <source>
        <dbReference type="ARBA" id="ARBA00023015"/>
    </source>
</evidence>
<dbReference type="Proteomes" id="UP000094784">
    <property type="component" value="Unassembled WGS sequence"/>
</dbReference>
<dbReference type="SMART" id="SM00347">
    <property type="entry name" value="HTH_MARR"/>
    <property type="match status" value="1"/>
</dbReference>
<accession>A0A1E4R7L4</accession>
<dbReference type="OrthoDB" id="1551170at2"/>
<dbReference type="Gene3D" id="1.10.10.10">
    <property type="entry name" value="Winged helix-like DNA-binding domain superfamily/Winged helix DNA-binding domain"/>
    <property type="match status" value="1"/>
</dbReference>
<dbReference type="PROSITE" id="PS01117">
    <property type="entry name" value="HTH_MARR_1"/>
    <property type="match status" value="1"/>
</dbReference>
<evidence type="ECO:0000313" key="6">
    <source>
        <dbReference type="Proteomes" id="UP000094784"/>
    </source>
</evidence>
<dbReference type="SUPFAM" id="SSF46785">
    <property type="entry name" value="Winged helix' DNA-binding domain"/>
    <property type="match status" value="1"/>
</dbReference>
<name>A0A1E4R7L4_9BACI</name>
<dbReference type="RefSeq" id="WP_069481453.1">
    <property type="nucleotide sequence ID" value="NZ_KV766182.1"/>
</dbReference>
<protein>
    <submittedName>
        <fullName evidence="5">MarR family transcriptional regulator</fullName>
    </submittedName>
</protein>